<dbReference type="EMBL" id="JADGJD010000887">
    <property type="protein sequence ID" value="KAJ3047864.1"/>
    <property type="molecule type" value="Genomic_DNA"/>
</dbReference>
<feature type="compositionally biased region" description="Low complexity" evidence="9">
    <location>
        <begin position="179"/>
        <end position="217"/>
    </location>
</feature>
<comment type="caution">
    <text evidence="11">The sequence shown here is derived from an EMBL/GenBank/DDBJ whole genome shotgun (WGS) entry which is preliminary data.</text>
</comment>
<dbReference type="InterPro" id="IPR015943">
    <property type="entry name" value="WD40/YVTN_repeat-like_dom_sf"/>
</dbReference>
<reference evidence="11" key="1">
    <citation type="submission" date="2020-05" db="EMBL/GenBank/DDBJ databases">
        <title>Phylogenomic resolution of chytrid fungi.</title>
        <authorList>
            <person name="Stajich J.E."/>
            <person name="Amses K."/>
            <person name="Simmons R."/>
            <person name="Seto K."/>
            <person name="Myers J."/>
            <person name="Bonds A."/>
            <person name="Quandt C.A."/>
            <person name="Barry K."/>
            <person name="Liu P."/>
            <person name="Grigoriev I."/>
            <person name="Longcore J.E."/>
            <person name="James T.Y."/>
        </authorList>
    </citation>
    <scope>NUCLEOTIDE SEQUENCE</scope>
    <source>
        <strain evidence="11">JEL0318</strain>
    </source>
</reference>
<evidence type="ECO:0000256" key="6">
    <source>
        <dbReference type="ARBA" id="ARBA00023203"/>
    </source>
</evidence>
<dbReference type="GO" id="GO:0005737">
    <property type="term" value="C:cytoplasm"/>
    <property type="evidence" value="ECO:0007669"/>
    <property type="project" value="UniProtKB-SubCell"/>
</dbReference>
<dbReference type="InterPro" id="IPR015505">
    <property type="entry name" value="Coronin"/>
</dbReference>
<sequence length="699" mass="75949">MWDVRNLLNPLVLTKLDTSPGIVTPLFDPDTNMLYLSGKGDTSIRWLEIDPSNASSPITPGALPFMSNTTFAGATLVPKLALNVMQGEVARILAVASDGGSVVPITVTVPRKSYMEFHSDIFPDTKSTEPALSSSEWFDGQTKLCNVVSLDPKKRSTWKPDAVDVTAKLAGAFISAVTPSTAPKSTTTPPTTSSPTPTPVPVTSALSTPPSTSTPVANNNAPSPVLAHRAVDSPISPTPSSPPSSTRPKFVAPKSSSYRFVTGKANSKFDDLRGLSINMPSECNGLEANDEFLAIPIAGPGGRLAIWPTSQTGRLPVRLPCVLCGTDLLDFKWNPFDKRQFATGSEDGKVPAEGYKEDSTEPAMAFTAHTNRITFMQYHPTVSDLLLTASPEQGSPTAKVWNLKTQRAIATLPHPDMILSGAFSLDGRYVATACRDKSVRIFDARTDEEVQKGPSHEGIKGCRVLWLGDSGKICTVGFGRASQREINIYDSTNLAKPLSTTVIDTSPSLLIPVFDEDTNLLYLVGRGETYIPLYEITDTGATFLTRFESPGIQQGVSFLPKRTCDIRSIEIAKAWRMTQTAVESLSFTVPRLKKELFQDDIYVPTRDVENAALTVEEWLAGKSGTQKKIDLAPSDMTPLSQASVLKVEKKVVTPLQDSHDEGKRKEQTMKEMFEQAKESGQEQLEQDKMEGVADDEWDD</sequence>
<name>A0AAD5S9X7_9FUNG</name>
<protein>
    <recommendedName>
        <fullName evidence="8">Coronin</fullName>
    </recommendedName>
</protein>
<dbReference type="InterPro" id="IPR001680">
    <property type="entry name" value="WD40_rpt"/>
</dbReference>
<accession>A0AAD5S9X7</accession>
<evidence type="ECO:0000256" key="8">
    <source>
        <dbReference type="RuleBase" id="RU280818"/>
    </source>
</evidence>
<evidence type="ECO:0000256" key="3">
    <source>
        <dbReference type="ARBA" id="ARBA00022490"/>
    </source>
</evidence>
<keyword evidence="3" id="KW-0963">Cytoplasm</keyword>
<dbReference type="Pfam" id="PF16300">
    <property type="entry name" value="WD40_4"/>
    <property type="match status" value="2"/>
</dbReference>
<comment type="similarity">
    <text evidence="2 8">Belongs to the WD repeat coronin family.</text>
</comment>
<feature type="region of interest" description="Disordered" evidence="9">
    <location>
        <begin position="179"/>
        <end position="251"/>
    </location>
</feature>
<evidence type="ECO:0000313" key="11">
    <source>
        <dbReference type="EMBL" id="KAJ3047864.1"/>
    </source>
</evidence>
<dbReference type="PANTHER" id="PTHR10856">
    <property type="entry name" value="CORONIN"/>
    <property type="match status" value="1"/>
</dbReference>
<dbReference type="Pfam" id="PF00400">
    <property type="entry name" value="WD40"/>
    <property type="match status" value="1"/>
</dbReference>
<evidence type="ECO:0000313" key="12">
    <source>
        <dbReference type="Proteomes" id="UP001212841"/>
    </source>
</evidence>
<evidence type="ECO:0000256" key="5">
    <source>
        <dbReference type="ARBA" id="ARBA00022737"/>
    </source>
</evidence>
<feature type="compositionally biased region" description="Basic and acidic residues" evidence="9">
    <location>
        <begin position="653"/>
        <end position="691"/>
    </location>
</feature>
<evidence type="ECO:0000259" key="10">
    <source>
        <dbReference type="SMART" id="SM01166"/>
    </source>
</evidence>
<feature type="region of interest" description="Disordered" evidence="9">
    <location>
        <begin position="653"/>
        <end position="699"/>
    </location>
</feature>
<evidence type="ECO:0000256" key="1">
    <source>
        <dbReference type="ARBA" id="ARBA00004496"/>
    </source>
</evidence>
<dbReference type="PANTHER" id="PTHR10856:SF20">
    <property type="entry name" value="CORONIN-7"/>
    <property type="match status" value="1"/>
</dbReference>
<evidence type="ECO:0000256" key="7">
    <source>
        <dbReference type="PROSITE-ProRule" id="PRU00221"/>
    </source>
</evidence>
<keyword evidence="12" id="KW-1185">Reference proteome</keyword>
<comment type="subcellular location">
    <subcellularLocation>
        <location evidence="1">Cytoplasm</location>
    </subcellularLocation>
</comment>
<dbReference type="Pfam" id="PF08953">
    <property type="entry name" value="DUF1899"/>
    <property type="match status" value="1"/>
</dbReference>
<proteinExistence type="inferred from homology"/>
<dbReference type="AlphaFoldDB" id="A0AAD5S9X7"/>
<feature type="domain" description="DUF1899" evidence="10">
    <location>
        <begin position="249"/>
        <end position="313"/>
    </location>
</feature>
<dbReference type="GO" id="GO:0003779">
    <property type="term" value="F:actin binding"/>
    <property type="evidence" value="ECO:0007669"/>
    <property type="project" value="UniProtKB-KW"/>
</dbReference>
<keyword evidence="5 8" id="KW-0677">Repeat</keyword>
<organism evidence="11 12">
    <name type="scientific">Rhizophlyctis rosea</name>
    <dbReference type="NCBI Taxonomy" id="64517"/>
    <lineage>
        <taxon>Eukaryota</taxon>
        <taxon>Fungi</taxon>
        <taxon>Fungi incertae sedis</taxon>
        <taxon>Chytridiomycota</taxon>
        <taxon>Chytridiomycota incertae sedis</taxon>
        <taxon>Chytridiomycetes</taxon>
        <taxon>Rhizophlyctidales</taxon>
        <taxon>Rhizophlyctidaceae</taxon>
        <taxon>Rhizophlyctis</taxon>
    </lineage>
</organism>
<evidence type="ECO:0000256" key="4">
    <source>
        <dbReference type="ARBA" id="ARBA00022574"/>
    </source>
</evidence>
<dbReference type="PROSITE" id="PS50082">
    <property type="entry name" value="WD_REPEATS_2"/>
    <property type="match status" value="1"/>
</dbReference>
<keyword evidence="4 7" id="KW-0853">WD repeat</keyword>
<dbReference type="Gene3D" id="2.130.10.10">
    <property type="entry name" value="YVTN repeat-like/Quinoprotein amine dehydrogenase"/>
    <property type="match status" value="2"/>
</dbReference>
<evidence type="ECO:0000256" key="9">
    <source>
        <dbReference type="SAM" id="MobiDB-lite"/>
    </source>
</evidence>
<evidence type="ECO:0000256" key="2">
    <source>
        <dbReference type="ARBA" id="ARBA00009482"/>
    </source>
</evidence>
<dbReference type="InterPro" id="IPR015048">
    <property type="entry name" value="DUF1899"/>
</dbReference>
<dbReference type="SMART" id="SM01167">
    <property type="entry name" value="DUF1900"/>
    <property type="match status" value="2"/>
</dbReference>
<dbReference type="SMART" id="SM01166">
    <property type="entry name" value="DUF1899"/>
    <property type="match status" value="1"/>
</dbReference>
<dbReference type="SMART" id="SM00320">
    <property type="entry name" value="WD40"/>
    <property type="match status" value="3"/>
</dbReference>
<dbReference type="Proteomes" id="UP001212841">
    <property type="component" value="Unassembled WGS sequence"/>
</dbReference>
<keyword evidence="6" id="KW-0009">Actin-binding</keyword>
<dbReference type="InterPro" id="IPR036322">
    <property type="entry name" value="WD40_repeat_dom_sf"/>
</dbReference>
<feature type="repeat" description="WD" evidence="7">
    <location>
        <begin position="411"/>
        <end position="452"/>
    </location>
</feature>
<dbReference type="SUPFAM" id="SSF50978">
    <property type="entry name" value="WD40 repeat-like"/>
    <property type="match status" value="1"/>
</dbReference>
<gene>
    <name evidence="11" type="primary">CORO7</name>
    <name evidence="11" type="ORF">HK097_011094</name>
</gene>